<name>X0VJE9_9ZZZZ</name>
<protein>
    <submittedName>
        <fullName evidence="1">Uncharacterized protein</fullName>
    </submittedName>
</protein>
<proteinExistence type="predicted"/>
<gene>
    <name evidence="1" type="ORF">S01H1_43022</name>
</gene>
<comment type="caution">
    <text evidence="1">The sequence shown here is derived from an EMBL/GenBank/DDBJ whole genome shotgun (WGS) entry which is preliminary data.</text>
</comment>
<sequence length="53" mass="5769">MDTRRQKIQLELVFMAEGRGETPMAADKGTEVSKAKHTPEDPALALLAKQSTA</sequence>
<dbReference type="AlphaFoldDB" id="X0VJE9"/>
<reference evidence="1" key="1">
    <citation type="journal article" date="2014" name="Front. Microbiol.">
        <title>High frequency of phylogenetically diverse reductive dehalogenase-homologous genes in deep subseafloor sedimentary metagenomes.</title>
        <authorList>
            <person name="Kawai M."/>
            <person name="Futagami T."/>
            <person name="Toyoda A."/>
            <person name="Takaki Y."/>
            <person name="Nishi S."/>
            <person name="Hori S."/>
            <person name="Arai W."/>
            <person name="Tsubouchi T."/>
            <person name="Morono Y."/>
            <person name="Uchiyama I."/>
            <person name="Ito T."/>
            <person name="Fujiyama A."/>
            <person name="Inagaki F."/>
            <person name="Takami H."/>
        </authorList>
    </citation>
    <scope>NUCLEOTIDE SEQUENCE</scope>
    <source>
        <strain evidence="1">Expedition CK06-06</strain>
    </source>
</reference>
<accession>X0VJE9</accession>
<evidence type="ECO:0000313" key="1">
    <source>
        <dbReference type="EMBL" id="GAG11337.1"/>
    </source>
</evidence>
<dbReference type="EMBL" id="BARS01027384">
    <property type="protein sequence ID" value="GAG11337.1"/>
    <property type="molecule type" value="Genomic_DNA"/>
</dbReference>
<organism evidence="1">
    <name type="scientific">marine sediment metagenome</name>
    <dbReference type="NCBI Taxonomy" id="412755"/>
    <lineage>
        <taxon>unclassified sequences</taxon>
        <taxon>metagenomes</taxon>
        <taxon>ecological metagenomes</taxon>
    </lineage>
</organism>